<gene>
    <name evidence="5" type="ORF">M0811_02583</name>
</gene>
<dbReference type="AlphaFoldDB" id="A0A9Q0LB11"/>
<keyword evidence="2" id="KW-0677">Repeat</keyword>
<dbReference type="GO" id="GO:0005509">
    <property type="term" value="F:calcium ion binding"/>
    <property type="evidence" value="ECO:0007669"/>
    <property type="project" value="InterPro"/>
</dbReference>
<dbReference type="OMA" id="CKISEMF"/>
<accession>A0A9Q0LB11</accession>
<dbReference type="SUPFAM" id="SSF47473">
    <property type="entry name" value="EF-hand"/>
    <property type="match status" value="1"/>
</dbReference>
<evidence type="ECO:0000313" key="6">
    <source>
        <dbReference type="Proteomes" id="UP001149090"/>
    </source>
</evidence>
<feature type="domain" description="EF-hand" evidence="4">
    <location>
        <begin position="128"/>
        <end position="163"/>
    </location>
</feature>
<dbReference type="PANTHER" id="PTHR45942">
    <property type="entry name" value="PROTEIN PHOSPATASE 3 REGULATORY SUBUNIT B ALPHA ISOFORM TYPE 1"/>
    <property type="match status" value="1"/>
</dbReference>
<evidence type="ECO:0000313" key="5">
    <source>
        <dbReference type="EMBL" id="KAJ5068640.1"/>
    </source>
</evidence>
<keyword evidence="1" id="KW-0479">Metal-binding</keyword>
<dbReference type="PROSITE" id="PS50222">
    <property type="entry name" value="EF_HAND_2"/>
    <property type="match status" value="3"/>
</dbReference>
<evidence type="ECO:0000256" key="3">
    <source>
        <dbReference type="ARBA" id="ARBA00022837"/>
    </source>
</evidence>
<feature type="domain" description="EF-hand" evidence="4">
    <location>
        <begin position="15"/>
        <end position="50"/>
    </location>
</feature>
<keyword evidence="3" id="KW-0106">Calcium</keyword>
<dbReference type="PROSITE" id="PS00018">
    <property type="entry name" value="EF_HAND_1"/>
    <property type="match status" value="2"/>
</dbReference>
<sequence length="170" mass="20142">MGNKQEEKIRNFPPKKIKKLAKRFKRLDRDKNNVLTIDEFFAIPEFNENPLKYQILKLFDPDSEDPDLIQVDFTKFIQTITTMVLGTEEEKLHFLFRILDLDGDGFIDQNELFELLYSIIGDQVSSEVLHEICQNMIKEFDLARNDVISFEEFQILMKNEKISKQIQIHV</sequence>
<dbReference type="InterPro" id="IPR002048">
    <property type="entry name" value="EF_hand_dom"/>
</dbReference>
<comment type="caution">
    <text evidence="5">The sequence shown here is derived from an EMBL/GenBank/DDBJ whole genome shotgun (WGS) entry which is preliminary data.</text>
</comment>
<feature type="domain" description="EF-hand" evidence="4">
    <location>
        <begin position="87"/>
        <end position="122"/>
    </location>
</feature>
<dbReference type="InterPro" id="IPR011992">
    <property type="entry name" value="EF-hand-dom_pair"/>
</dbReference>
<evidence type="ECO:0000256" key="2">
    <source>
        <dbReference type="ARBA" id="ARBA00022737"/>
    </source>
</evidence>
<dbReference type="Gene3D" id="1.10.238.10">
    <property type="entry name" value="EF-hand"/>
    <property type="match status" value="1"/>
</dbReference>
<evidence type="ECO:0000256" key="1">
    <source>
        <dbReference type="ARBA" id="ARBA00022723"/>
    </source>
</evidence>
<organism evidence="5 6">
    <name type="scientific">Anaeramoeba ignava</name>
    <name type="common">Anaerobic marine amoeba</name>
    <dbReference type="NCBI Taxonomy" id="1746090"/>
    <lineage>
        <taxon>Eukaryota</taxon>
        <taxon>Metamonada</taxon>
        <taxon>Anaeramoebidae</taxon>
        <taxon>Anaeramoeba</taxon>
    </lineage>
</organism>
<keyword evidence="6" id="KW-1185">Reference proteome</keyword>
<dbReference type="OrthoDB" id="191686at2759"/>
<reference evidence="5" key="1">
    <citation type="submission" date="2022-10" db="EMBL/GenBank/DDBJ databases">
        <title>Novel sulphate-reducing endosymbionts in the free-living metamonad Anaeramoeba.</title>
        <authorList>
            <person name="Jerlstrom-Hultqvist J."/>
            <person name="Cepicka I."/>
            <person name="Gallot-Lavallee L."/>
            <person name="Salas-Leiva D."/>
            <person name="Curtis B.A."/>
            <person name="Zahonova K."/>
            <person name="Pipaliya S."/>
            <person name="Dacks J."/>
            <person name="Roger A.J."/>
        </authorList>
    </citation>
    <scope>NUCLEOTIDE SEQUENCE</scope>
    <source>
        <strain evidence="5">BMAN</strain>
    </source>
</reference>
<evidence type="ECO:0000259" key="4">
    <source>
        <dbReference type="PROSITE" id="PS50222"/>
    </source>
</evidence>
<proteinExistence type="predicted"/>
<dbReference type="SMART" id="SM00054">
    <property type="entry name" value="EFh"/>
    <property type="match status" value="3"/>
</dbReference>
<dbReference type="EMBL" id="JAPDFW010000114">
    <property type="protein sequence ID" value="KAJ5068640.1"/>
    <property type="molecule type" value="Genomic_DNA"/>
</dbReference>
<dbReference type="Pfam" id="PF13499">
    <property type="entry name" value="EF-hand_7"/>
    <property type="match status" value="1"/>
</dbReference>
<dbReference type="CDD" id="cd00051">
    <property type="entry name" value="EFh"/>
    <property type="match status" value="1"/>
</dbReference>
<name>A0A9Q0LB11_ANAIG</name>
<protein>
    <submittedName>
        <fullName evidence="5">Protein phosphatase 3 regulatory subunit b alpha isoform type 1</fullName>
    </submittedName>
</protein>
<dbReference type="Proteomes" id="UP001149090">
    <property type="component" value="Unassembled WGS sequence"/>
</dbReference>
<dbReference type="InterPro" id="IPR018247">
    <property type="entry name" value="EF_Hand_1_Ca_BS"/>
</dbReference>